<comment type="caution">
    <text evidence="2">The sequence shown here is derived from an EMBL/GenBank/DDBJ whole genome shotgun (WGS) entry which is preliminary data.</text>
</comment>
<sequence>MIQLGWCGKVEEAGELKRMGFDYIECPLASMSLENESEFKENLKRFQQSSLAVRAFNIFCPPGMKVVGPEADPSRIRAYILKAADVMNALGAEKVVFGSGHARTVPDGWEHKRAEEQFLNLLTWIGDAFAGTRLTLVIEPLNRKESNFINNLTEAVSYAKQIQHPNIKVLADFYHMEEEQEPLQALIDYKEWIAHIHVADTFRLSPGTGQYPYAEFMGNLKAAGYTGMISAECSVSDYSIDLPASLTFLRSWNEEVVT</sequence>
<dbReference type="EMBL" id="JBHUME010000014">
    <property type="protein sequence ID" value="MFD2614796.1"/>
    <property type="molecule type" value="Genomic_DNA"/>
</dbReference>
<dbReference type="SUPFAM" id="SSF51658">
    <property type="entry name" value="Xylose isomerase-like"/>
    <property type="match status" value="1"/>
</dbReference>
<dbReference type="InterPro" id="IPR036237">
    <property type="entry name" value="Xyl_isomerase-like_sf"/>
</dbReference>
<dbReference type="RefSeq" id="WP_377606059.1">
    <property type="nucleotide sequence ID" value="NZ_JBHUME010000014.1"/>
</dbReference>
<keyword evidence="2" id="KW-0413">Isomerase</keyword>
<protein>
    <submittedName>
        <fullName evidence="2">Sugar phosphate isomerase/epimerase family protein</fullName>
    </submittedName>
</protein>
<evidence type="ECO:0000313" key="2">
    <source>
        <dbReference type="EMBL" id="MFD2614796.1"/>
    </source>
</evidence>
<feature type="domain" description="Xylose isomerase-like TIM barrel" evidence="1">
    <location>
        <begin position="15"/>
        <end position="236"/>
    </location>
</feature>
<dbReference type="InterPro" id="IPR050312">
    <property type="entry name" value="IolE/XylAMocC-like"/>
</dbReference>
<dbReference type="Gene3D" id="3.20.20.150">
    <property type="entry name" value="Divalent-metal-dependent TIM barrel enzymes"/>
    <property type="match status" value="1"/>
</dbReference>
<gene>
    <name evidence="2" type="ORF">ACFSUF_20485</name>
</gene>
<name>A0ABW5PIC2_9BACL</name>
<evidence type="ECO:0000259" key="1">
    <source>
        <dbReference type="Pfam" id="PF01261"/>
    </source>
</evidence>
<dbReference type="Proteomes" id="UP001597541">
    <property type="component" value="Unassembled WGS sequence"/>
</dbReference>
<accession>A0ABW5PIC2</accession>
<keyword evidence="3" id="KW-1185">Reference proteome</keyword>
<dbReference type="GO" id="GO:0016853">
    <property type="term" value="F:isomerase activity"/>
    <property type="evidence" value="ECO:0007669"/>
    <property type="project" value="UniProtKB-KW"/>
</dbReference>
<dbReference type="PANTHER" id="PTHR12110">
    <property type="entry name" value="HYDROXYPYRUVATE ISOMERASE"/>
    <property type="match status" value="1"/>
</dbReference>
<proteinExistence type="predicted"/>
<reference evidence="3" key="1">
    <citation type="journal article" date="2019" name="Int. J. Syst. Evol. Microbiol.">
        <title>The Global Catalogue of Microorganisms (GCM) 10K type strain sequencing project: providing services to taxonomists for standard genome sequencing and annotation.</title>
        <authorList>
            <consortium name="The Broad Institute Genomics Platform"/>
            <consortium name="The Broad Institute Genome Sequencing Center for Infectious Disease"/>
            <person name="Wu L."/>
            <person name="Ma J."/>
        </authorList>
    </citation>
    <scope>NUCLEOTIDE SEQUENCE [LARGE SCALE GENOMIC DNA]</scope>
    <source>
        <strain evidence="3">KCTC 3950</strain>
    </source>
</reference>
<organism evidence="2 3">
    <name type="scientific">Paenibacillus gansuensis</name>
    <dbReference type="NCBI Taxonomy" id="306542"/>
    <lineage>
        <taxon>Bacteria</taxon>
        <taxon>Bacillati</taxon>
        <taxon>Bacillota</taxon>
        <taxon>Bacilli</taxon>
        <taxon>Bacillales</taxon>
        <taxon>Paenibacillaceae</taxon>
        <taxon>Paenibacillus</taxon>
    </lineage>
</organism>
<evidence type="ECO:0000313" key="3">
    <source>
        <dbReference type="Proteomes" id="UP001597541"/>
    </source>
</evidence>
<dbReference type="InterPro" id="IPR013022">
    <property type="entry name" value="Xyl_isomerase-like_TIM-brl"/>
</dbReference>
<dbReference type="Pfam" id="PF01261">
    <property type="entry name" value="AP_endonuc_2"/>
    <property type="match status" value="1"/>
</dbReference>